<dbReference type="InterPro" id="IPR018375">
    <property type="entry name" value="Coprogen_oxidase_CS"/>
</dbReference>
<dbReference type="InterPro" id="IPR001260">
    <property type="entry name" value="Coprogen_oxidase_aer"/>
</dbReference>
<reference evidence="12 13" key="1">
    <citation type="journal article" date="2011" name="Front. Microbiol.">
        <title>Genomic signatures of strain selection and enhancement in Bacillus atrophaeus var. globigii, a historical biowarfare simulant.</title>
        <authorList>
            <person name="Gibbons H.S."/>
            <person name="Broomall S.M."/>
            <person name="McNew L.A."/>
            <person name="Daligault H."/>
            <person name="Chapman C."/>
            <person name="Bruce D."/>
            <person name="Karavis M."/>
            <person name="Krepps M."/>
            <person name="McGregor P.A."/>
            <person name="Hong C."/>
            <person name="Park K.H."/>
            <person name="Akmal A."/>
            <person name="Feldman A."/>
            <person name="Lin J.S."/>
            <person name="Chang W.E."/>
            <person name="Higgs B.W."/>
            <person name="Demirev P."/>
            <person name="Lindquist J."/>
            <person name="Liem A."/>
            <person name="Fochler E."/>
            <person name="Read T.D."/>
            <person name="Tapia R."/>
            <person name="Johnson S."/>
            <person name="Bishop-Lilly K.A."/>
            <person name="Detter C."/>
            <person name="Han C."/>
            <person name="Sozhamannan S."/>
            <person name="Rosenzweig C.N."/>
            <person name="Skowronski E.W."/>
        </authorList>
    </citation>
    <scope>NUCLEOTIDE SEQUENCE [LARGE SCALE GENOMIC DNA]</scope>
    <source>
        <strain evidence="12 13">TPS4-2</strain>
    </source>
</reference>
<evidence type="ECO:0000256" key="1">
    <source>
        <dbReference type="ARBA" id="ARBA00004496"/>
    </source>
</evidence>
<evidence type="ECO:0000256" key="9">
    <source>
        <dbReference type="ARBA" id="ARBA00049102"/>
    </source>
</evidence>
<evidence type="ECO:0000256" key="4">
    <source>
        <dbReference type="ARBA" id="ARBA00011738"/>
    </source>
</evidence>
<dbReference type="PANTHER" id="PTHR10755:SF0">
    <property type="entry name" value="OXYGEN-DEPENDENT COPROPORPHYRINOGEN-III OXIDASE, MITOCHONDRIAL"/>
    <property type="match status" value="1"/>
</dbReference>
<evidence type="ECO:0000256" key="10">
    <source>
        <dbReference type="ARBA" id="ARBA00059657"/>
    </source>
</evidence>
<dbReference type="EC" id="1.3.3.3" evidence="11"/>
<evidence type="ECO:0000256" key="2">
    <source>
        <dbReference type="ARBA" id="ARBA00005168"/>
    </source>
</evidence>
<feature type="binding site" evidence="11">
    <location>
        <position position="98"/>
    </location>
    <ligand>
        <name>a divalent metal cation</name>
        <dbReference type="ChEBI" id="CHEBI:60240"/>
    </ligand>
</feature>
<comment type="function">
    <text evidence="10 11">Involved in the heme biosynthesis. Catalyzes the aerobic oxidative decarboxylation of propionate groups of rings A and B of coproporphyrinogen-III to yield the vinyl groups in protoporphyrinogen-IX.</text>
</comment>
<dbReference type="PIRSF" id="PIRSF000166">
    <property type="entry name" value="Coproporphyri_ox"/>
    <property type="match status" value="1"/>
</dbReference>
<comment type="subunit">
    <text evidence="4 11">Homodimer.</text>
</comment>
<dbReference type="GO" id="GO:0005737">
    <property type="term" value="C:cytoplasm"/>
    <property type="evidence" value="ECO:0007669"/>
    <property type="project" value="UniProtKB-SubCell"/>
</dbReference>
<dbReference type="EMBL" id="PIQA01000004">
    <property type="protein sequence ID" value="RUO64421.1"/>
    <property type="molecule type" value="Genomic_DNA"/>
</dbReference>
<feature type="site" description="Important for dimerization" evidence="11">
    <location>
        <position position="177"/>
    </location>
</feature>
<proteinExistence type="inferred from homology"/>
<dbReference type="PANTHER" id="PTHR10755">
    <property type="entry name" value="COPROPORPHYRINOGEN III OXIDASE, MITOCHONDRIAL"/>
    <property type="match status" value="1"/>
</dbReference>
<keyword evidence="6 11" id="KW-0560">Oxidoreductase</keyword>
<feature type="binding site" evidence="11">
    <location>
        <position position="177"/>
    </location>
    <ligand>
        <name>a divalent metal cation</name>
        <dbReference type="ChEBI" id="CHEBI:60240"/>
    </ligand>
</feature>
<feature type="binding site" evidence="11">
    <location>
        <begin position="260"/>
        <end position="262"/>
    </location>
    <ligand>
        <name>substrate</name>
    </ligand>
</feature>
<feature type="binding site" evidence="11">
    <location>
        <position position="147"/>
    </location>
    <ligand>
        <name>a divalent metal cation</name>
        <dbReference type="ChEBI" id="CHEBI:60240"/>
    </ligand>
</feature>
<comment type="pathway">
    <text evidence="2 11">Porphyrin-containing compound metabolism; protoporphyrin-IX biosynthesis; protoporphyrinogen-IX from coproporphyrinogen-III (O2 route): step 1/1.</text>
</comment>
<keyword evidence="11" id="KW-0479">Metal-binding</keyword>
<gene>
    <name evidence="11" type="primary">hemF</name>
    <name evidence="12" type="ORF">CWI73_06910</name>
</gene>
<dbReference type="PROSITE" id="PS01021">
    <property type="entry name" value="COPROGEN_OXIDASE"/>
    <property type="match status" value="1"/>
</dbReference>
<comment type="subcellular location">
    <subcellularLocation>
        <location evidence="1 11">Cytoplasm</location>
    </subcellularLocation>
</comment>
<keyword evidence="8 11" id="KW-0627">Porphyrin biosynthesis</keyword>
<feature type="region of interest" description="Important for dimerization" evidence="11">
    <location>
        <begin position="242"/>
        <end position="277"/>
    </location>
</feature>
<evidence type="ECO:0000256" key="7">
    <source>
        <dbReference type="ARBA" id="ARBA00023133"/>
    </source>
</evidence>
<feature type="binding site" evidence="11">
    <location>
        <begin position="110"/>
        <end position="112"/>
    </location>
    <ligand>
        <name>substrate</name>
    </ligand>
</feature>
<dbReference type="RefSeq" id="WP_126752110.1">
    <property type="nucleotide sequence ID" value="NZ_JBHUMT010000001.1"/>
</dbReference>
<dbReference type="Proteomes" id="UP000288361">
    <property type="component" value="Unassembled WGS sequence"/>
</dbReference>
<name>A0A432YRT8_9GAMM</name>
<comment type="cofactor">
    <cofactor evidence="11">
        <name>a divalent metal cation</name>
        <dbReference type="ChEBI" id="CHEBI:60240"/>
    </cofactor>
</comment>
<accession>A0A432YRT8</accession>
<dbReference type="InterPro" id="IPR036406">
    <property type="entry name" value="Coprogen_oxidase_aer_sf"/>
</dbReference>
<evidence type="ECO:0000313" key="12">
    <source>
        <dbReference type="EMBL" id="RUO64421.1"/>
    </source>
</evidence>
<dbReference type="UniPathway" id="UPA00251">
    <property type="reaction ID" value="UER00322"/>
</dbReference>
<evidence type="ECO:0000256" key="6">
    <source>
        <dbReference type="ARBA" id="ARBA00023002"/>
    </source>
</evidence>
<evidence type="ECO:0000256" key="3">
    <source>
        <dbReference type="ARBA" id="ARBA00010644"/>
    </source>
</evidence>
<evidence type="ECO:0000256" key="11">
    <source>
        <dbReference type="HAMAP-Rule" id="MF_00333"/>
    </source>
</evidence>
<dbReference type="GO" id="GO:0042803">
    <property type="term" value="F:protein homodimerization activity"/>
    <property type="evidence" value="ECO:0007669"/>
    <property type="project" value="UniProtKB-UniRule"/>
</dbReference>
<sequence length="305" mass="35176">MHSSYLTQVKDYLMALQDSICQQLEEADGAEKFQEDSWDRPGGGGGRSRILKNGAVFEQGGVGFSHVYGEKMPASATAHRPELEGRDFNACGVSLVLHPKNPFVPTVHMNVRFFIAQKEGEEPVWWFGGGFDLTPFYAFEEDVVGWHKTAKQALDSVDEAFYPEYKQWCDDYFFLKHRNEARGVGGVFFDDLNDRPFEECFSVIKAVGGAFTRAYLPIVERRKDTPYTERHRDFQLYRRGRYVEFNLVWDRGTLFGLQTGGRTESILMSMPPLVRWEYNWTPEPGSPEEQLTSYYLQPRDWLAEK</sequence>
<dbReference type="GO" id="GO:0046872">
    <property type="term" value="F:metal ion binding"/>
    <property type="evidence" value="ECO:0007669"/>
    <property type="project" value="UniProtKB-KW"/>
</dbReference>
<evidence type="ECO:0000256" key="8">
    <source>
        <dbReference type="ARBA" id="ARBA00023244"/>
    </source>
</evidence>
<keyword evidence="5 11" id="KW-0963">Cytoplasm</keyword>
<protein>
    <recommendedName>
        <fullName evidence="11">Oxygen-dependent coproporphyrinogen-III oxidase</fullName>
        <shortName evidence="11">CPO</shortName>
        <shortName evidence="11">Coprogen oxidase</shortName>
        <shortName evidence="11">Coproporphyrinogenase</shortName>
        <ecNumber evidence="11">1.3.3.3</ecNumber>
    </recommendedName>
</protein>
<organism evidence="12 13">
    <name type="scientific">Idiomarina piscisalsi</name>
    <dbReference type="NCBI Taxonomy" id="1096243"/>
    <lineage>
        <taxon>Bacteria</taxon>
        <taxon>Pseudomonadati</taxon>
        <taxon>Pseudomonadota</taxon>
        <taxon>Gammaproteobacteria</taxon>
        <taxon>Alteromonadales</taxon>
        <taxon>Idiomarinaceae</taxon>
        <taxon>Idiomarina</taxon>
    </lineage>
</organism>
<keyword evidence="7 11" id="KW-0350">Heme biosynthesis</keyword>
<feature type="binding site" evidence="11">
    <location>
        <position position="108"/>
    </location>
    <ligand>
        <name>a divalent metal cation</name>
        <dbReference type="ChEBI" id="CHEBI:60240"/>
    </ligand>
</feature>
<evidence type="ECO:0000313" key="13">
    <source>
        <dbReference type="Proteomes" id="UP000288361"/>
    </source>
</evidence>
<dbReference type="GO" id="GO:0004109">
    <property type="term" value="F:coproporphyrinogen oxidase activity"/>
    <property type="evidence" value="ECO:0007669"/>
    <property type="project" value="UniProtKB-UniRule"/>
</dbReference>
<evidence type="ECO:0000256" key="5">
    <source>
        <dbReference type="ARBA" id="ARBA00022490"/>
    </source>
</evidence>
<dbReference type="AlphaFoldDB" id="A0A432YRT8"/>
<dbReference type="HAMAP" id="MF_00333">
    <property type="entry name" value="Coprogen_oxidas"/>
    <property type="match status" value="1"/>
</dbReference>
<feature type="binding site" evidence="11">
    <location>
        <position position="94"/>
    </location>
    <ligand>
        <name>substrate</name>
    </ligand>
</feature>
<dbReference type="Pfam" id="PF01218">
    <property type="entry name" value="Coprogen_oxidas"/>
    <property type="match status" value="1"/>
</dbReference>
<comment type="catalytic activity">
    <reaction evidence="9 11">
        <text>coproporphyrinogen III + O2 + 2 H(+) = protoporphyrinogen IX + 2 CO2 + 2 H2O</text>
        <dbReference type="Rhea" id="RHEA:18257"/>
        <dbReference type="ChEBI" id="CHEBI:15377"/>
        <dbReference type="ChEBI" id="CHEBI:15378"/>
        <dbReference type="ChEBI" id="CHEBI:15379"/>
        <dbReference type="ChEBI" id="CHEBI:16526"/>
        <dbReference type="ChEBI" id="CHEBI:57307"/>
        <dbReference type="ChEBI" id="CHEBI:57309"/>
        <dbReference type="EC" id="1.3.3.3"/>
    </reaction>
</comment>
<dbReference type="NCBIfam" id="NF003727">
    <property type="entry name" value="PRK05330.1"/>
    <property type="match status" value="1"/>
</dbReference>
<dbReference type="PRINTS" id="PR00073">
    <property type="entry name" value="COPRGNOXDASE"/>
</dbReference>
<comment type="similarity">
    <text evidence="3 11">Belongs to the aerobic coproporphyrinogen-III oxidase family.</text>
</comment>
<dbReference type="Gene3D" id="3.40.1500.10">
    <property type="entry name" value="Coproporphyrinogen III oxidase, aerobic"/>
    <property type="match status" value="1"/>
</dbReference>
<dbReference type="GO" id="GO:0006782">
    <property type="term" value="P:protoporphyrinogen IX biosynthetic process"/>
    <property type="evidence" value="ECO:0007669"/>
    <property type="project" value="UniProtKB-UniRule"/>
</dbReference>
<dbReference type="SUPFAM" id="SSF102886">
    <property type="entry name" value="Coproporphyrinogen III oxidase"/>
    <property type="match status" value="1"/>
</dbReference>
<dbReference type="FunFam" id="3.40.1500.10:FF:000001">
    <property type="entry name" value="Oxygen-dependent coproporphyrinogen-III oxidase"/>
    <property type="match status" value="1"/>
</dbReference>
<feature type="active site" description="Proton donor" evidence="11">
    <location>
        <position position="108"/>
    </location>
</feature>
<comment type="caution">
    <text evidence="12">The sequence shown here is derived from an EMBL/GenBank/DDBJ whole genome shotgun (WGS) entry which is preliminary data.</text>
</comment>